<dbReference type="PANTHER" id="PTHR39198">
    <property type="entry name" value="HYPOTHETICAL MEMBRANE PROTEIN, CONSERVED"/>
    <property type="match status" value="1"/>
</dbReference>
<organism evidence="3 4">
    <name type="scientific">Pedobacter rhizosphaerae</name>
    <dbReference type="NCBI Taxonomy" id="390241"/>
    <lineage>
        <taxon>Bacteria</taxon>
        <taxon>Pseudomonadati</taxon>
        <taxon>Bacteroidota</taxon>
        <taxon>Sphingobacteriia</taxon>
        <taxon>Sphingobacteriales</taxon>
        <taxon>Sphingobacteriaceae</taxon>
        <taxon>Pedobacter</taxon>
    </lineage>
</organism>
<evidence type="ECO:0000259" key="2">
    <source>
        <dbReference type="Pfam" id="PF10633"/>
    </source>
</evidence>
<feature type="transmembrane region" description="Helical" evidence="1">
    <location>
        <begin position="258"/>
        <end position="278"/>
    </location>
</feature>
<keyword evidence="1" id="KW-0812">Transmembrane</keyword>
<keyword evidence="4" id="KW-1185">Reference proteome</keyword>
<sequence length="284" mass="30537">MSTQLLLKPSRRGLLRKLLVIALITTGVPGYSQQQAAQEKVSTLTAKLVNIEAATNEPFRYSVTLHNGTATQQLFELKAELPVGWQMSSRVDGSQVTSVNLGPRETREIAIEISATSSAQVKKYIIPFSATSSGQTLSLQLEAVVKGSYGAALSTPTGRLSEELTAGSHKEIELEVHNTGTLPLSSLSISSQLPSGWEASFSPSQIEKLEGGKKMVIKATLKVPDKTIAGDYNATFNLTGNNATTQAAFRIFIKTSMLSGWIGIIIIAIAISAVYLLVRKFGRR</sequence>
<feature type="domain" description="Alpha-galactosidase NEW3" evidence="2">
    <location>
        <begin position="165"/>
        <end position="239"/>
    </location>
</feature>
<dbReference type="OrthoDB" id="8631677at2"/>
<gene>
    <name evidence="3" type="ORF">SAMN04488023_11036</name>
</gene>
<dbReference type="InterPro" id="IPR018905">
    <property type="entry name" value="A-galactase_NEW3"/>
</dbReference>
<accession>A0A1H9PMZ8</accession>
<keyword evidence="1" id="KW-1133">Transmembrane helix</keyword>
<proteinExistence type="predicted"/>
<dbReference type="PANTHER" id="PTHR39198:SF1">
    <property type="entry name" value="ALPHA-GALACTOSIDASE NEW3 DOMAIN-CONTAINING PROTEIN"/>
    <property type="match status" value="1"/>
</dbReference>
<reference evidence="3 4" key="1">
    <citation type="submission" date="2016-10" db="EMBL/GenBank/DDBJ databases">
        <authorList>
            <person name="de Groot N.N."/>
        </authorList>
    </citation>
    <scope>NUCLEOTIDE SEQUENCE [LARGE SCALE GENOMIC DNA]</scope>
    <source>
        <strain evidence="3 4">DSM 18610</strain>
    </source>
</reference>
<evidence type="ECO:0000313" key="3">
    <source>
        <dbReference type="EMBL" id="SER49564.1"/>
    </source>
</evidence>
<dbReference type="InterPro" id="IPR013783">
    <property type="entry name" value="Ig-like_fold"/>
</dbReference>
<dbReference type="STRING" id="390241.SAMN04488023_11036"/>
<evidence type="ECO:0000256" key="1">
    <source>
        <dbReference type="SAM" id="Phobius"/>
    </source>
</evidence>
<keyword evidence="1" id="KW-0472">Membrane</keyword>
<dbReference type="RefSeq" id="WP_090883897.1">
    <property type="nucleotide sequence ID" value="NZ_FOGG01000010.1"/>
</dbReference>
<evidence type="ECO:0000313" key="4">
    <source>
        <dbReference type="Proteomes" id="UP000199572"/>
    </source>
</evidence>
<name>A0A1H9PMZ8_9SPHI</name>
<dbReference type="Proteomes" id="UP000199572">
    <property type="component" value="Unassembled WGS sequence"/>
</dbReference>
<protein>
    <submittedName>
        <fullName evidence="3">NPCBM-associated, NEW3 domain of alpha-galactosidase</fullName>
    </submittedName>
</protein>
<dbReference type="Pfam" id="PF10633">
    <property type="entry name" value="NPCBM_assoc"/>
    <property type="match status" value="1"/>
</dbReference>
<dbReference type="Gene3D" id="2.60.40.10">
    <property type="entry name" value="Immunoglobulins"/>
    <property type="match status" value="1"/>
</dbReference>
<dbReference type="EMBL" id="FOGG01000010">
    <property type="protein sequence ID" value="SER49564.1"/>
    <property type="molecule type" value="Genomic_DNA"/>
</dbReference>
<dbReference type="AlphaFoldDB" id="A0A1H9PMZ8"/>